<dbReference type="InterPro" id="IPR046342">
    <property type="entry name" value="CBS_dom_sf"/>
</dbReference>
<sequence length="636" mass="73578">MGAVITPEEVLRMSIPFDMLPEDELVHLAALMEKHHFDKEKVLYHQDYTKMKSIDLIAEGSYELYFYDSDRNKRVVEQIGPGSVYGGISVLFNKKRSIRTVTVQPDTTIYTLDRNIFKDLTVKYEDFARWFSTDFGRNMLNEEYAGFLRVKSNEVANYIASDHFFSKSLKTIPVKRLHTISPDKSIQEAARYMTSEKTSYVFVAENNELLGFVTDITLREKVIATGINISDPVQEIMENPIVEISEDALIYEAILLMFRSKIRYLLVTNEKGYKGVVSRNKLLTDYATSPFVFIQSVKLAVSLDELKKKWNRVPDIVFQLLSRGVRAEIVNQVITAVSDSITHKIVEEALHEFGEPPVNFVFMALGSEGRKEQTLKTDQDNAIIYQDPEAGKEEEVHAYFMRLAEKVSENLNYVGFHFCTGGFMARNPKWNQPLSAWKSNYEKWIGEPQPESVMNFSTFFDCRAIYGDISLMASLRASIHEHLASPSAMFFYQLANNALQYEPPLTFFKNFRTFSQGEQEVLNIKKAMTPIVDLVRLYALKHRIYQTNTGERLVELYEQDIITKAEHFELMQAYYYMMAMRLKRQAKNVIRKIGEPNNFIEPKSLTKIEQVTLKEVFKVIEKFQLKIKIEFKGSLR</sequence>
<dbReference type="Pfam" id="PF00571">
    <property type="entry name" value="CBS"/>
    <property type="match status" value="2"/>
</dbReference>
<dbReference type="SUPFAM" id="SSF54631">
    <property type="entry name" value="CBS-domain pair"/>
    <property type="match status" value="1"/>
</dbReference>
<dbReference type="InterPro" id="IPR043519">
    <property type="entry name" value="NT_sf"/>
</dbReference>
<dbReference type="Gene3D" id="2.60.120.10">
    <property type="entry name" value="Jelly Rolls"/>
    <property type="match status" value="1"/>
</dbReference>
<dbReference type="InterPro" id="IPR051462">
    <property type="entry name" value="CBS_domain-containing"/>
</dbReference>
<dbReference type="EMBL" id="JAIXNE010000001">
    <property type="protein sequence ID" value="MCA6073265.1"/>
    <property type="molecule type" value="Genomic_DNA"/>
</dbReference>
<dbReference type="Pfam" id="PF00027">
    <property type="entry name" value="cNMP_binding"/>
    <property type="match status" value="1"/>
</dbReference>
<feature type="domain" description="Cyclic nucleotide-binding" evidence="3">
    <location>
        <begin position="16"/>
        <end position="138"/>
    </location>
</feature>
<keyword evidence="6" id="KW-1185">Reference proteome</keyword>
<dbReference type="SUPFAM" id="SSF51206">
    <property type="entry name" value="cAMP-binding domain-like"/>
    <property type="match status" value="1"/>
</dbReference>
<dbReference type="InterPro" id="IPR000644">
    <property type="entry name" value="CBS_dom"/>
</dbReference>
<keyword evidence="1" id="KW-0677">Repeat</keyword>
<dbReference type="GO" id="GO:0008773">
    <property type="term" value="F:[protein-PII] uridylyltransferase activity"/>
    <property type="evidence" value="ECO:0007669"/>
    <property type="project" value="InterPro"/>
</dbReference>
<dbReference type="SUPFAM" id="SSF81301">
    <property type="entry name" value="Nucleotidyltransferase"/>
    <property type="match status" value="1"/>
</dbReference>
<dbReference type="CDD" id="cd00038">
    <property type="entry name" value="CAP_ED"/>
    <property type="match status" value="1"/>
</dbReference>
<evidence type="ECO:0000256" key="2">
    <source>
        <dbReference type="PROSITE-ProRule" id="PRU00703"/>
    </source>
</evidence>
<dbReference type="InterPro" id="IPR005105">
    <property type="entry name" value="GlnD_Uridyltrans_N"/>
</dbReference>
<dbReference type="Proteomes" id="UP001139409">
    <property type="component" value="Unassembled WGS sequence"/>
</dbReference>
<dbReference type="RefSeq" id="WP_225696384.1">
    <property type="nucleotide sequence ID" value="NZ_JAIXNE010000001.1"/>
</dbReference>
<evidence type="ECO:0000313" key="6">
    <source>
        <dbReference type="Proteomes" id="UP001139409"/>
    </source>
</evidence>
<proteinExistence type="predicted"/>
<evidence type="ECO:0000256" key="1">
    <source>
        <dbReference type="ARBA" id="ARBA00022737"/>
    </source>
</evidence>
<name>A0A9X1KV08_9BACT</name>
<gene>
    <name evidence="5" type="ORF">LDX50_00205</name>
</gene>
<evidence type="ECO:0000259" key="3">
    <source>
        <dbReference type="PROSITE" id="PS50042"/>
    </source>
</evidence>
<dbReference type="PANTHER" id="PTHR48108">
    <property type="entry name" value="CBS DOMAIN-CONTAINING PROTEIN CBSX2, CHLOROPLASTIC"/>
    <property type="match status" value="1"/>
</dbReference>
<dbReference type="Pfam" id="PF10335">
    <property type="entry name" value="DUF294_C"/>
    <property type="match status" value="1"/>
</dbReference>
<keyword evidence="2" id="KW-0129">CBS domain</keyword>
<dbReference type="Pfam" id="PF03445">
    <property type="entry name" value="DUF294"/>
    <property type="match status" value="1"/>
</dbReference>
<dbReference type="InterPro" id="IPR000595">
    <property type="entry name" value="cNMP-bd_dom"/>
</dbReference>
<evidence type="ECO:0000313" key="5">
    <source>
        <dbReference type="EMBL" id="MCA6073265.1"/>
    </source>
</evidence>
<dbReference type="SMART" id="SM00100">
    <property type="entry name" value="cNMP"/>
    <property type="match status" value="1"/>
</dbReference>
<dbReference type="InterPro" id="IPR018821">
    <property type="entry name" value="DUF294_put_nucleoTrafse_sb-bd"/>
</dbReference>
<dbReference type="PANTHER" id="PTHR48108:SF31">
    <property type="entry name" value="CBS DOMAIN AND CYCLIC NUCLEOTIDE-REGULATED NUCLEOTIDYLTRANSFERASE"/>
    <property type="match status" value="1"/>
</dbReference>
<accession>A0A9X1KV08</accession>
<dbReference type="AlphaFoldDB" id="A0A9X1KV08"/>
<protein>
    <submittedName>
        <fullName evidence="5">DUF294 nucleotidyltransferase-like domain-containing protein</fullName>
    </submittedName>
</protein>
<feature type="domain" description="CBS" evidence="4">
    <location>
        <begin position="237"/>
        <end position="296"/>
    </location>
</feature>
<dbReference type="InterPro" id="IPR018490">
    <property type="entry name" value="cNMP-bd_dom_sf"/>
</dbReference>
<comment type="caution">
    <text evidence="5">The sequence shown here is derived from an EMBL/GenBank/DDBJ whole genome shotgun (WGS) entry which is preliminary data.</text>
</comment>
<dbReference type="PROSITE" id="PS50042">
    <property type="entry name" value="CNMP_BINDING_3"/>
    <property type="match status" value="1"/>
</dbReference>
<evidence type="ECO:0000259" key="4">
    <source>
        <dbReference type="PROSITE" id="PS51371"/>
    </source>
</evidence>
<dbReference type="Gene3D" id="3.10.580.10">
    <property type="entry name" value="CBS-domain"/>
    <property type="match status" value="1"/>
</dbReference>
<organism evidence="5 6">
    <name type="scientific">Fulvivirga sedimenti</name>
    <dbReference type="NCBI Taxonomy" id="2879465"/>
    <lineage>
        <taxon>Bacteria</taxon>
        <taxon>Pseudomonadati</taxon>
        <taxon>Bacteroidota</taxon>
        <taxon>Cytophagia</taxon>
        <taxon>Cytophagales</taxon>
        <taxon>Fulvivirgaceae</taxon>
        <taxon>Fulvivirga</taxon>
    </lineage>
</organism>
<dbReference type="PROSITE" id="PS51371">
    <property type="entry name" value="CBS"/>
    <property type="match status" value="2"/>
</dbReference>
<reference evidence="5" key="1">
    <citation type="submission" date="2021-09" db="EMBL/GenBank/DDBJ databases">
        <title>Fulvivirga sp. isolated from coastal sediment.</title>
        <authorList>
            <person name="Yu H."/>
        </authorList>
    </citation>
    <scope>NUCLEOTIDE SEQUENCE</scope>
    <source>
        <strain evidence="5">1062</strain>
    </source>
</reference>
<feature type="domain" description="CBS" evidence="4">
    <location>
        <begin position="173"/>
        <end position="229"/>
    </location>
</feature>
<dbReference type="InterPro" id="IPR014710">
    <property type="entry name" value="RmlC-like_jellyroll"/>
</dbReference>
<dbReference type="CDD" id="cd05401">
    <property type="entry name" value="NT_GlnE_GlnD_like"/>
    <property type="match status" value="1"/>
</dbReference>